<name>A0A8K0T749_9HYPO</name>
<keyword evidence="3" id="KW-1185">Reference proteome</keyword>
<evidence type="ECO:0000313" key="3">
    <source>
        <dbReference type="Proteomes" id="UP000813444"/>
    </source>
</evidence>
<dbReference type="EMBL" id="JAGPNK010000001">
    <property type="protein sequence ID" value="KAH7328359.1"/>
    <property type="molecule type" value="Genomic_DNA"/>
</dbReference>
<dbReference type="Proteomes" id="UP000813444">
    <property type="component" value="Unassembled WGS sequence"/>
</dbReference>
<protein>
    <submittedName>
        <fullName evidence="2">Uncharacterized protein</fullName>
    </submittedName>
</protein>
<feature type="compositionally biased region" description="Pro residues" evidence="1">
    <location>
        <begin position="181"/>
        <end position="190"/>
    </location>
</feature>
<reference evidence="2" key="1">
    <citation type="journal article" date="2021" name="Nat. Commun.">
        <title>Genetic determinants of endophytism in the Arabidopsis root mycobiome.</title>
        <authorList>
            <person name="Mesny F."/>
            <person name="Miyauchi S."/>
            <person name="Thiergart T."/>
            <person name="Pickel B."/>
            <person name="Atanasova L."/>
            <person name="Karlsson M."/>
            <person name="Huettel B."/>
            <person name="Barry K.W."/>
            <person name="Haridas S."/>
            <person name="Chen C."/>
            <person name="Bauer D."/>
            <person name="Andreopoulos W."/>
            <person name="Pangilinan J."/>
            <person name="LaButti K."/>
            <person name="Riley R."/>
            <person name="Lipzen A."/>
            <person name="Clum A."/>
            <person name="Drula E."/>
            <person name="Henrissat B."/>
            <person name="Kohler A."/>
            <person name="Grigoriev I.V."/>
            <person name="Martin F.M."/>
            <person name="Hacquard S."/>
        </authorList>
    </citation>
    <scope>NUCLEOTIDE SEQUENCE</scope>
    <source>
        <strain evidence="2">MPI-CAGE-CH-0235</strain>
    </source>
</reference>
<evidence type="ECO:0000256" key="1">
    <source>
        <dbReference type="SAM" id="MobiDB-lite"/>
    </source>
</evidence>
<evidence type="ECO:0000313" key="2">
    <source>
        <dbReference type="EMBL" id="KAH7328359.1"/>
    </source>
</evidence>
<organism evidence="2 3">
    <name type="scientific">Stachybotrys elegans</name>
    <dbReference type="NCBI Taxonomy" id="80388"/>
    <lineage>
        <taxon>Eukaryota</taxon>
        <taxon>Fungi</taxon>
        <taxon>Dikarya</taxon>
        <taxon>Ascomycota</taxon>
        <taxon>Pezizomycotina</taxon>
        <taxon>Sordariomycetes</taxon>
        <taxon>Hypocreomycetidae</taxon>
        <taxon>Hypocreales</taxon>
        <taxon>Stachybotryaceae</taxon>
        <taxon>Stachybotrys</taxon>
    </lineage>
</organism>
<accession>A0A8K0T749</accession>
<feature type="region of interest" description="Disordered" evidence="1">
    <location>
        <begin position="176"/>
        <end position="196"/>
    </location>
</feature>
<sequence>MYKPMHPFIHPVESKCEARQLPCRGSPFPLASFPWGKRRHLDKAIGHTPPTKTQNTPPSVLLEQPRLPSNNNSNNNNSLHAARSIPEFPAVRYLSVNAIGRYLGRYMKQAHLGNWGGRQKAEGVLKRYLAHSAILGGAAGSSGRSCQGPPTIFSPLPFPIIPRIALSPHSLYRQTLALPKPSNPPNPPQPAKSRTSKPSLIKALFPGLCFFHLYPSFSPTHTSSSFFPHYQFGYCNPSARVVSFFYIYNNLPSQDIHPSPTAIDSTHKHHHSHHVGLLLRR</sequence>
<gene>
    <name evidence="2" type="ORF">B0I35DRAFT_16313</name>
</gene>
<feature type="region of interest" description="Disordered" evidence="1">
    <location>
        <begin position="42"/>
        <end position="80"/>
    </location>
</feature>
<feature type="compositionally biased region" description="Low complexity" evidence="1">
    <location>
        <begin position="69"/>
        <end position="78"/>
    </location>
</feature>
<proteinExistence type="predicted"/>
<dbReference type="AlphaFoldDB" id="A0A8K0T749"/>
<comment type="caution">
    <text evidence="2">The sequence shown here is derived from an EMBL/GenBank/DDBJ whole genome shotgun (WGS) entry which is preliminary data.</text>
</comment>